<dbReference type="RefSeq" id="XP_005840721.1">
    <property type="nucleotide sequence ID" value="XM_005840664.1"/>
</dbReference>
<reference evidence="3" key="3">
    <citation type="submission" date="2015-06" db="UniProtKB">
        <authorList>
            <consortium name="EnsemblProtists"/>
        </authorList>
    </citation>
    <scope>IDENTIFICATION</scope>
</reference>
<feature type="compositionally biased region" description="Basic and acidic residues" evidence="1">
    <location>
        <begin position="83"/>
        <end position="93"/>
    </location>
</feature>
<dbReference type="GeneID" id="17310241"/>
<feature type="region of interest" description="Disordered" evidence="1">
    <location>
        <begin position="227"/>
        <end position="247"/>
    </location>
</feature>
<protein>
    <submittedName>
        <fullName evidence="2 3">Uncharacterized protein</fullName>
    </submittedName>
</protein>
<dbReference type="PaxDb" id="55529-EKX53741"/>
<gene>
    <name evidence="2" type="ORF">GUITHDRAFT_100710</name>
</gene>
<reference evidence="2 4" key="1">
    <citation type="journal article" date="2012" name="Nature">
        <title>Algal genomes reveal evolutionary mosaicism and the fate of nucleomorphs.</title>
        <authorList>
            <consortium name="DOE Joint Genome Institute"/>
            <person name="Curtis B.A."/>
            <person name="Tanifuji G."/>
            <person name="Burki F."/>
            <person name="Gruber A."/>
            <person name="Irimia M."/>
            <person name="Maruyama S."/>
            <person name="Arias M.C."/>
            <person name="Ball S.G."/>
            <person name="Gile G.H."/>
            <person name="Hirakawa Y."/>
            <person name="Hopkins J.F."/>
            <person name="Kuo A."/>
            <person name="Rensing S.A."/>
            <person name="Schmutz J."/>
            <person name="Symeonidi A."/>
            <person name="Elias M."/>
            <person name="Eveleigh R.J."/>
            <person name="Herman E.K."/>
            <person name="Klute M.J."/>
            <person name="Nakayama T."/>
            <person name="Obornik M."/>
            <person name="Reyes-Prieto A."/>
            <person name="Armbrust E.V."/>
            <person name="Aves S.J."/>
            <person name="Beiko R.G."/>
            <person name="Coutinho P."/>
            <person name="Dacks J.B."/>
            <person name="Durnford D.G."/>
            <person name="Fast N.M."/>
            <person name="Green B.R."/>
            <person name="Grisdale C.J."/>
            <person name="Hempel F."/>
            <person name="Henrissat B."/>
            <person name="Hoppner M.P."/>
            <person name="Ishida K."/>
            <person name="Kim E."/>
            <person name="Koreny L."/>
            <person name="Kroth P.G."/>
            <person name="Liu Y."/>
            <person name="Malik S.B."/>
            <person name="Maier U.G."/>
            <person name="McRose D."/>
            <person name="Mock T."/>
            <person name="Neilson J.A."/>
            <person name="Onodera N.T."/>
            <person name="Poole A.M."/>
            <person name="Pritham E.J."/>
            <person name="Richards T.A."/>
            <person name="Rocap G."/>
            <person name="Roy S.W."/>
            <person name="Sarai C."/>
            <person name="Schaack S."/>
            <person name="Shirato S."/>
            <person name="Slamovits C.H."/>
            <person name="Spencer D.F."/>
            <person name="Suzuki S."/>
            <person name="Worden A.Z."/>
            <person name="Zauner S."/>
            <person name="Barry K."/>
            <person name="Bell C."/>
            <person name="Bharti A.K."/>
            <person name="Crow J.A."/>
            <person name="Grimwood J."/>
            <person name="Kramer R."/>
            <person name="Lindquist E."/>
            <person name="Lucas S."/>
            <person name="Salamov A."/>
            <person name="McFadden G.I."/>
            <person name="Lane C.E."/>
            <person name="Keeling P.J."/>
            <person name="Gray M.W."/>
            <person name="Grigoriev I.V."/>
            <person name="Archibald J.M."/>
        </authorList>
    </citation>
    <scope>NUCLEOTIDE SEQUENCE</scope>
    <source>
        <strain evidence="2 4">CCMP2712</strain>
    </source>
</reference>
<sequence>MVVSRLLEEVDVVESDFPREDEQDTSRKVQQAASPKAGTSKFGATPDKKAGDGEDTATSSIPSPASNGIHTQAQWARVQLSEQSKKHQEKKSNFDSSAVSKQAQWAREQLNAQAKNQQVEKEKFDSNSVSQQARWAREQLSARANQERAKETTFDTGAVSKQAKWAKEQLRLQNQDELPNELSDYDVSGQKSLVHAEKASGFGEEESEENQAQSDLELVDSQVAPTLEDENCFSQTDKSLSKSPPAS</sequence>
<organism evidence="2">
    <name type="scientific">Guillardia theta (strain CCMP2712)</name>
    <name type="common">Cryptophyte</name>
    <dbReference type="NCBI Taxonomy" id="905079"/>
    <lineage>
        <taxon>Eukaryota</taxon>
        <taxon>Cryptophyceae</taxon>
        <taxon>Pyrenomonadales</taxon>
        <taxon>Geminigeraceae</taxon>
        <taxon>Guillardia</taxon>
    </lineage>
</organism>
<evidence type="ECO:0000256" key="1">
    <source>
        <dbReference type="SAM" id="MobiDB-lite"/>
    </source>
</evidence>
<dbReference type="KEGG" id="gtt:GUITHDRAFT_100710"/>
<dbReference type="Proteomes" id="UP000011087">
    <property type="component" value="Unassembled WGS sequence"/>
</dbReference>
<dbReference type="EMBL" id="JH992969">
    <property type="protein sequence ID" value="EKX53741.1"/>
    <property type="molecule type" value="Genomic_DNA"/>
</dbReference>
<feature type="compositionally biased region" description="Polar residues" evidence="1">
    <location>
        <begin position="94"/>
        <end position="103"/>
    </location>
</feature>
<feature type="region of interest" description="Disordered" evidence="1">
    <location>
        <begin position="1"/>
        <end position="164"/>
    </location>
</feature>
<keyword evidence="4" id="KW-1185">Reference proteome</keyword>
<feature type="region of interest" description="Disordered" evidence="1">
    <location>
        <begin position="195"/>
        <end position="215"/>
    </location>
</feature>
<evidence type="ECO:0000313" key="4">
    <source>
        <dbReference type="Proteomes" id="UP000011087"/>
    </source>
</evidence>
<dbReference type="HOGENOM" id="CLU_1126308_0_0_1"/>
<feature type="compositionally biased region" description="Polar residues" evidence="1">
    <location>
        <begin position="232"/>
        <end position="247"/>
    </location>
</feature>
<accession>L1JYT8</accession>
<evidence type="ECO:0000313" key="3">
    <source>
        <dbReference type="EnsemblProtists" id="EKX53741"/>
    </source>
</evidence>
<feature type="compositionally biased region" description="Basic and acidic residues" evidence="1">
    <location>
        <begin position="16"/>
        <end position="27"/>
    </location>
</feature>
<evidence type="ECO:0000313" key="2">
    <source>
        <dbReference type="EMBL" id="EKX53741.1"/>
    </source>
</evidence>
<name>L1JYT8_GUITC</name>
<dbReference type="AlphaFoldDB" id="L1JYT8"/>
<proteinExistence type="predicted"/>
<feature type="compositionally biased region" description="Polar residues" evidence="1">
    <location>
        <begin position="56"/>
        <end position="74"/>
    </location>
</feature>
<reference evidence="4" key="2">
    <citation type="submission" date="2012-11" db="EMBL/GenBank/DDBJ databases">
        <authorList>
            <person name="Kuo A."/>
            <person name="Curtis B.A."/>
            <person name="Tanifuji G."/>
            <person name="Burki F."/>
            <person name="Gruber A."/>
            <person name="Irimia M."/>
            <person name="Maruyama S."/>
            <person name="Arias M.C."/>
            <person name="Ball S.G."/>
            <person name="Gile G.H."/>
            <person name="Hirakawa Y."/>
            <person name="Hopkins J.F."/>
            <person name="Rensing S.A."/>
            <person name="Schmutz J."/>
            <person name="Symeonidi A."/>
            <person name="Elias M."/>
            <person name="Eveleigh R.J."/>
            <person name="Herman E.K."/>
            <person name="Klute M.J."/>
            <person name="Nakayama T."/>
            <person name="Obornik M."/>
            <person name="Reyes-Prieto A."/>
            <person name="Armbrust E.V."/>
            <person name="Aves S.J."/>
            <person name="Beiko R.G."/>
            <person name="Coutinho P."/>
            <person name="Dacks J.B."/>
            <person name="Durnford D.G."/>
            <person name="Fast N.M."/>
            <person name="Green B.R."/>
            <person name="Grisdale C."/>
            <person name="Hempe F."/>
            <person name="Henrissat B."/>
            <person name="Hoppner M.P."/>
            <person name="Ishida K.-I."/>
            <person name="Kim E."/>
            <person name="Koreny L."/>
            <person name="Kroth P.G."/>
            <person name="Liu Y."/>
            <person name="Malik S.-B."/>
            <person name="Maier U.G."/>
            <person name="McRose D."/>
            <person name="Mock T."/>
            <person name="Neilson J.A."/>
            <person name="Onodera N.T."/>
            <person name="Poole A.M."/>
            <person name="Pritham E.J."/>
            <person name="Richards T.A."/>
            <person name="Rocap G."/>
            <person name="Roy S.W."/>
            <person name="Sarai C."/>
            <person name="Schaack S."/>
            <person name="Shirato S."/>
            <person name="Slamovits C.H."/>
            <person name="Spencer D.F."/>
            <person name="Suzuki S."/>
            <person name="Worden A.Z."/>
            <person name="Zauner S."/>
            <person name="Barry K."/>
            <person name="Bell C."/>
            <person name="Bharti A.K."/>
            <person name="Crow J.A."/>
            <person name="Grimwood J."/>
            <person name="Kramer R."/>
            <person name="Lindquist E."/>
            <person name="Lucas S."/>
            <person name="Salamov A."/>
            <person name="McFadden G.I."/>
            <person name="Lane C.E."/>
            <person name="Keeling P.J."/>
            <person name="Gray M.W."/>
            <person name="Grigoriev I.V."/>
            <person name="Archibald J.M."/>
        </authorList>
    </citation>
    <scope>NUCLEOTIDE SEQUENCE</scope>
    <source>
        <strain evidence="4">CCMP2712</strain>
    </source>
</reference>
<dbReference type="EnsemblProtists" id="EKX53741">
    <property type="protein sequence ID" value="EKX53741"/>
    <property type="gene ID" value="GUITHDRAFT_100710"/>
</dbReference>